<evidence type="ECO:0000313" key="8">
    <source>
        <dbReference type="EMBL" id="OEL38256.1"/>
    </source>
</evidence>
<evidence type="ECO:0000256" key="4">
    <source>
        <dbReference type="ARBA" id="ARBA00023242"/>
    </source>
</evidence>
<sequence>MDVNKFLAGLRVLAIDGDRTTLFVLKRLLQRCNYNNETTVTEADIALDMLRERKNRDDQFDLVISDVVIPGIDGFKLLERISLEMDIPVIVLSTNDEMETMIKGIKHGSCEYLAKPARMEHVRNIWTHVVGKSRNDPRNNISDEKKGSNNTKKCSKRNKNDGDCAEEDKVETSTQKRQRIKWSTQLHDKFVEAIYDIGMDRAVPKNILEVMNVDGLSRYNTFQVIYKFCFHSYTLLLLPVQDVSRLIFSGSSCATVSSGGLPSANKCFPSGASSSSSSNISNGVVFNISRPFSPGTSGSSSASISNDCSPLATSMRFPSSGSCSSYASMLPGKMLEANRGIPFDVDSFLEEIAASEMPAPSRHLPLQSPELVNQHSVHIPSSSTGLFNQVVHSSHLPLQSPESVNRPSIQIQSSADGLFSQVSRESHLFAILRNNPSNSENIGVPSRFPNIGHSAGTSIGSSQGNRARINRIARFVASSGHAPTFGNEYQNQMTGLMGRITPVVGFSEQVVLEN</sequence>
<evidence type="ECO:0000256" key="1">
    <source>
        <dbReference type="ARBA" id="ARBA00023012"/>
    </source>
</evidence>
<feature type="compositionally biased region" description="Basic and acidic residues" evidence="6">
    <location>
        <begin position="133"/>
        <end position="147"/>
    </location>
</feature>
<keyword evidence="9" id="KW-1185">Reference proteome</keyword>
<dbReference type="CDD" id="cd17584">
    <property type="entry name" value="REC_typeB_ARR-like"/>
    <property type="match status" value="1"/>
</dbReference>
<dbReference type="PANTHER" id="PTHR43874:SF116">
    <property type="entry name" value="RESPONSE REGULATORY DOMAIN-CONTAINING PROTEIN"/>
    <property type="match status" value="1"/>
</dbReference>
<feature type="region of interest" description="Disordered" evidence="6">
    <location>
        <begin position="133"/>
        <end position="177"/>
    </location>
</feature>
<name>A0A1E5WLG7_9POAL</name>
<evidence type="ECO:0000259" key="7">
    <source>
        <dbReference type="PROSITE" id="PS50110"/>
    </source>
</evidence>
<proteinExistence type="predicted"/>
<evidence type="ECO:0000313" key="9">
    <source>
        <dbReference type="Proteomes" id="UP000095767"/>
    </source>
</evidence>
<dbReference type="GO" id="GO:0000160">
    <property type="term" value="P:phosphorelay signal transduction system"/>
    <property type="evidence" value="ECO:0007669"/>
    <property type="project" value="UniProtKB-KW"/>
</dbReference>
<dbReference type="STRING" id="888268.A0A1E5WLG7"/>
<dbReference type="Gene3D" id="1.10.10.60">
    <property type="entry name" value="Homeodomain-like"/>
    <property type="match status" value="1"/>
</dbReference>
<evidence type="ECO:0000256" key="3">
    <source>
        <dbReference type="ARBA" id="ARBA00023163"/>
    </source>
</evidence>
<dbReference type="Proteomes" id="UP000095767">
    <property type="component" value="Unassembled WGS sequence"/>
</dbReference>
<feature type="modified residue" description="4-aspartylphosphate" evidence="5">
    <location>
        <position position="66"/>
    </location>
</feature>
<dbReference type="NCBIfam" id="TIGR01557">
    <property type="entry name" value="myb_SHAQKYF"/>
    <property type="match status" value="1"/>
</dbReference>
<keyword evidence="4" id="KW-0539">Nucleus</keyword>
<dbReference type="PANTHER" id="PTHR43874">
    <property type="entry name" value="TWO-COMPONENT RESPONSE REGULATOR"/>
    <property type="match status" value="1"/>
</dbReference>
<dbReference type="InterPro" id="IPR001789">
    <property type="entry name" value="Sig_transdc_resp-reg_receiver"/>
</dbReference>
<evidence type="ECO:0000256" key="5">
    <source>
        <dbReference type="PROSITE-ProRule" id="PRU00169"/>
    </source>
</evidence>
<dbReference type="InterPro" id="IPR006447">
    <property type="entry name" value="Myb_dom_plants"/>
</dbReference>
<keyword evidence="5" id="KW-0597">Phosphoprotein</keyword>
<keyword evidence="2" id="KW-0805">Transcription regulation</keyword>
<dbReference type="EMBL" id="LWDX02002451">
    <property type="protein sequence ID" value="OEL38256.1"/>
    <property type="molecule type" value="Genomic_DNA"/>
</dbReference>
<gene>
    <name evidence="8" type="ORF">BAE44_0000725</name>
</gene>
<evidence type="ECO:0000256" key="6">
    <source>
        <dbReference type="SAM" id="MobiDB-lite"/>
    </source>
</evidence>
<dbReference type="Pfam" id="PF00072">
    <property type="entry name" value="Response_reg"/>
    <property type="match status" value="1"/>
</dbReference>
<dbReference type="GO" id="GO:0009736">
    <property type="term" value="P:cytokinin-activated signaling pathway"/>
    <property type="evidence" value="ECO:0007669"/>
    <property type="project" value="InterPro"/>
</dbReference>
<keyword evidence="1" id="KW-0902">Two-component regulatory system</keyword>
<organism evidence="8 9">
    <name type="scientific">Dichanthelium oligosanthes</name>
    <dbReference type="NCBI Taxonomy" id="888268"/>
    <lineage>
        <taxon>Eukaryota</taxon>
        <taxon>Viridiplantae</taxon>
        <taxon>Streptophyta</taxon>
        <taxon>Embryophyta</taxon>
        <taxon>Tracheophyta</taxon>
        <taxon>Spermatophyta</taxon>
        <taxon>Magnoliopsida</taxon>
        <taxon>Liliopsida</taxon>
        <taxon>Poales</taxon>
        <taxon>Poaceae</taxon>
        <taxon>PACMAD clade</taxon>
        <taxon>Panicoideae</taxon>
        <taxon>Panicodae</taxon>
        <taxon>Paniceae</taxon>
        <taxon>Dichantheliinae</taxon>
        <taxon>Dichanthelium</taxon>
    </lineage>
</organism>
<dbReference type="GO" id="GO:0003677">
    <property type="term" value="F:DNA binding"/>
    <property type="evidence" value="ECO:0007669"/>
    <property type="project" value="InterPro"/>
</dbReference>
<comment type="caution">
    <text evidence="8">The sequence shown here is derived from an EMBL/GenBank/DDBJ whole genome shotgun (WGS) entry which is preliminary data.</text>
</comment>
<feature type="domain" description="Response regulatory" evidence="7">
    <location>
        <begin position="11"/>
        <end position="130"/>
    </location>
</feature>
<evidence type="ECO:0000256" key="2">
    <source>
        <dbReference type="ARBA" id="ARBA00023015"/>
    </source>
</evidence>
<dbReference type="SUPFAM" id="SSF46689">
    <property type="entry name" value="Homeodomain-like"/>
    <property type="match status" value="1"/>
</dbReference>
<protein>
    <submittedName>
        <fullName evidence="8">Two-component response regulator ORR24</fullName>
    </submittedName>
</protein>
<dbReference type="InterPro" id="IPR011006">
    <property type="entry name" value="CheY-like_superfamily"/>
</dbReference>
<dbReference type="Gene3D" id="3.40.50.2300">
    <property type="match status" value="1"/>
</dbReference>
<accession>A0A1E5WLG7</accession>
<dbReference type="InterPro" id="IPR009057">
    <property type="entry name" value="Homeodomain-like_sf"/>
</dbReference>
<dbReference type="SUPFAM" id="SSF52172">
    <property type="entry name" value="CheY-like"/>
    <property type="match status" value="1"/>
</dbReference>
<dbReference type="InterPro" id="IPR045279">
    <property type="entry name" value="ARR-like"/>
</dbReference>
<dbReference type="PROSITE" id="PS50110">
    <property type="entry name" value="RESPONSE_REGULATORY"/>
    <property type="match status" value="1"/>
</dbReference>
<reference evidence="8 9" key="1">
    <citation type="submission" date="2016-09" db="EMBL/GenBank/DDBJ databases">
        <title>The draft genome of Dichanthelium oligosanthes: A C3 panicoid grass species.</title>
        <authorList>
            <person name="Studer A.J."/>
            <person name="Schnable J.C."/>
            <person name="Brutnell T.P."/>
        </authorList>
    </citation>
    <scope>NUCLEOTIDE SEQUENCE [LARGE SCALE GENOMIC DNA]</scope>
    <source>
        <strain evidence="9">cv. Kellogg 1175</strain>
        <tissue evidence="8">Leaf</tissue>
    </source>
</reference>
<dbReference type="OrthoDB" id="623710at2759"/>
<dbReference type="AlphaFoldDB" id="A0A1E5WLG7"/>
<keyword evidence="3" id="KW-0804">Transcription</keyword>
<dbReference type="SMART" id="SM00448">
    <property type="entry name" value="REC"/>
    <property type="match status" value="1"/>
</dbReference>